<comment type="subcellular location">
    <subcellularLocation>
        <location evidence="1">Nucleus</location>
    </subcellularLocation>
</comment>
<evidence type="ECO:0000259" key="8">
    <source>
        <dbReference type="PROSITE" id="PS51059"/>
    </source>
</evidence>
<dbReference type="PANTHER" id="PTHR45740">
    <property type="entry name" value="POLY [ADP-RIBOSE] POLYMERASE"/>
    <property type="match status" value="1"/>
</dbReference>
<evidence type="ECO:0000256" key="5">
    <source>
        <dbReference type="SAM" id="Coils"/>
    </source>
</evidence>
<evidence type="ECO:0000313" key="11">
    <source>
        <dbReference type="Proteomes" id="UP001642464"/>
    </source>
</evidence>
<evidence type="ECO:0000256" key="6">
    <source>
        <dbReference type="SAM" id="MobiDB-lite"/>
    </source>
</evidence>
<dbReference type="Pfam" id="PF00644">
    <property type="entry name" value="PARP"/>
    <property type="match status" value="1"/>
</dbReference>
<keyword evidence="2" id="KW-0539">Nucleus</keyword>
<reference evidence="9 11" key="1">
    <citation type="submission" date="2024-02" db="EMBL/GenBank/DDBJ databases">
        <authorList>
            <person name="Chen Y."/>
            <person name="Shah S."/>
            <person name="Dougan E. K."/>
            <person name="Thang M."/>
            <person name="Chan C."/>
        </authorList>
    </citation>
    <scope>NUCLEOTIDE SEQUENCE [LARGE SCALE GENOMIC DNA]</scope>
</reference>
<dbReference type="InterPro" id="IPR012317">
    <property type="entry name" value="Poly(ADP-ribose)pol_cat_dom"/>
</dbReference>
<dbReference type="SUPFAM" id="SSF117839">
    <property type="entry name" value="WWE domain"/>
    <property type="match status" value="1"/>
</dbReference>
<dbReference type="EMBL" id="CAXAMM010006668">
    <property type="protein sequence ID" value="CAK9011840.1"/>
    <property type="molecule type" value="Genomic_DNA"/>
</dbReference>
<keyword evidence="4" id="KW-0808">Transferase</keyword>
<evidence type="ECO:0000259" key="7">
    <source>
        <dbReference type="PROSITE" id="PS50918"/>
    </source>
</evidence>
<dbReference type="PANTHER" id="PTHR45740:SF2">
    <property type="entry name" value="POLY [ADP-RIBOSE] POLYMERASE"/>
    <property type="match status" value="1"/>
</dbReference>
<dbReference type="Pfam" id="PF02825">
    <property type="entry name" value="WWE"/>
    <property type="match status" value="1"/>
</dbReference>
<keyword evidence="4" id="KW-0328">Glycosyltransferase</keyword>
<keyword evidence="11" id="KW-1185">Reference proteome</keyword>
<evidence type="ECO:0000256" key="2">
    <source>
        <dbReference type="ARBA" id="ARBA00023242"/>
    </source>
</evidence>
<dbReference type="EC" id="2.4.2.-" evidence="4"/>
<evidence type="ECO:0000256" key="1">
    <source>
        <dbReference type="ARBA" id="ARBA00004123"/>
    </source>
</evidence>
<feature type="coiled-coil region" evidence="5">
    <location>
        <begin position="94"/>
        <end position="166"/>
    </location>
</feature>
<dbReference type="PROSITE" id="PS50918">
    <property type="entry name" value="WWE"/>
    <property type="match status" value="1"/>
</dbReference>
<comment type="similarity">
    <text evidence="3">Belongs to the ARTD/PARP family.</text>
</comment>
<dbReference type="InterPro" id="IPR004170">
    <property type="entry name" value="WWE_dom"/>
</dbReference>
<evidence type="ECO:0000313" key="9">
    <source>
        <dbReference type="EMBL" id="CAK9011840.1"/>
    </source>
</evidence>
<evidence type="ECO:0000313" key="10">
    <source>
        <dbReference type="EMBL" id="CAK9015316.1"/>
    </source>
</evidence>
<dbReference type="SUPFAM" id="SSF56399">
    <property type="entry name" value="ADP-ribosylation"/>
    <property type="match status" value="1"/>
</dbReference>
<dbReference type="Gene3D" id="3.90.228.10">
    <property type="match status" value="1"/>
</dbReference>
<dbReference type="Gene3D" id="3.30.720.50">
    <property type="match status" value="1"/>
</dbReference>
<feature type="region of interest" description="Disordered" evidence="6">
    <location>
        <begin position="1"/>
        <end position="31"/>
    </location>
</feature>
<feature type="domain" description="PARP catalytic" evidence="8">
    <location>
        <begin position="266"/>
        <end position="514"/>
    </location>
</feature>
<keyword evidence="5" id="KW-0175">Coiled coil</keyword>
<protein>
    <recommendedName>
        <fullName evidence="4">Poly [ADP-ribose] polymerase</fullName>
        <shortName evidence="4">PARP</shortName>
        <ecNumber evidence="4">2.4.2.-</ecNumber>
    </recommendedName>
</protein>
<accession>A0ABP0JC17</accession>
<proteinExistence type="inferred from homology"/>
<dbReference type="Proteomes" id="UP001642464">
    <property type="component" value="Unassembled WGS sequence"/>
</dbReference>
<sequence length="514" mass="58652">MDGAKRKTDDADDVDADDAKGQKSSKREEAKTFEPFATPHYCFNKMGQFVPLCRTIADERTIGSSPQSLADHRDVLQVRLLKCEQVLSAEIQHRRNLQADLSMERTRREVLERQQEPLEEQVRDLQRREAAWALDRCKLQAAEKKIQEMQKAQEQLLARLEEQKRVSSMAGTLLGASWQYHDNGSWHAFPPEGNEKMHQAYLTYLQHPVPRNRFVSICSAGVEREVDFLLMQQKRCDNNKIRWIRIEAGVPKQWITAPADLLLQSDQLDSFYVEVKDSAIHATVLSILQLTGHGTDNSQTCSCMRTAKVKSVHRIENWRLWQGYKSRCAALRKEHASYNISVTPAPIDCDALHGTYMTSHQAVFDCGEALAADVDEKILLHGTSWGNANSIVLNGFDPRMCDRGMYGDGVYFASAACKSHQYTCPDHKMACRCKRERTLIIARVALGDAFIATETRRHERRPPRRSSTFGGTYDSIIVKPGPMKGHHKDYQIHQEIVICDREQAYPSYVVQYEL</sequence>
<name>A0ABP0JC17_9DINO</name>
<dbReference type="InterPro" id="IPR037197">
    <property type="entry name" value="WWE_dom_sf"/>
</dbReference>
<dbReference type="EMBL" id="CAXAMM010007779">
    <property type="protein sequence ID" value="CAK9015316.1"/>
    <property type="molecule type" value="Genomic_DNA"/>
</dbReference>
<evidence type="ECO:0000256" key="3">
    <source>
        <dbReference type="ARBA" id="ARBA00024347"/>
    </source>
</evidence>
<comment type="caution">
    <text evidence="9">The sequence shown here is derived from an EMBL/GenBank/DDBJ whole genome shotgun (WGS) entry which is preliminary data.</text>
</comment>
<dbReference type="InterPro" id="IPR051712">
    <property type="entry name" value="ARTD-AVP"/>
</dbReference>
<organism evidence="9 11">
    <name type="scientific">Durusdinium trenchii</name>
    <dbReference type="NCBI Taxonomy" id="1381693"/>
    <lineage>
        <taxon>Eukaryota</taxon>
        <taxon>Sar</taxon>
        <taxon>Alveolata</taxon>
        <taxon>Dinophyceae</taxon>
        <taxon>Suessiales</taxon>
        <taxon>Symbiodiniaceae</taxon>
        <taxon>Durusdinium</taxon>
    </lineage>
</organism>
<dbReference type="PROSITE" id="PS51059">
    <property type="entry name" value="PARP_CATALYTIC"/>
    <property type="match status" value="1"/>
</dbReference>
<feature type="compositionally biased region" description="Basic and acidic residues" evidence="6">
    <location>
        <begin position="17"/>
        <end position="31"/>
    </location>
</feature>
<feature type="domain" description="WWE" evidence="7">
    <location>
        <begin position="162"/>
        <end position="246"/>
    </location>
</feature>
<evidence type="ECO:0000256" key="4">
    <source>
        <dbReference type="RuleBase" id="RU362114"/>
    </source>
</evidence>
<gene>
    <name evidence="9" type="ORF">SCF082_LOCUS11266</name>
    <name evidence="10" type="ORF">SCF082_LOCUS12708</name>
</gene>
<keyword evidence="4" id="KW-0520">NAD</keyword>